<dbReference type="HOGENOM" id="CLU_012312_1_1_14"/>
<keyword evidence="5" id="KW-0808">Transferase</keyword>
<gene>
    <name evidence="16" type="ORF">VO56_02035</name>
</gene>
<dbReference type="InterPro" id="IPR013013">
    <property type="entry name" value="PTS_EIIC_1"/>
</dbReference>
<dbReference type="NCBIfam" id="TIGR00830">
    <property type="entry name" value="PTBA"/>
    <property type="match status" value="1"/>
</dbReference>
<keyword evidence="4" id="KW-0762">Sugar transport</keyword>
<dbReference type="GO" id="GO:0005886">
    <property type="term" value="C:plasma membrane"/>
    <property type="evidence" value="ECO:0007669"/>
    <property type="project" value="UniProtKB-SubCell"/>
</dbReference>
<dbReference type="NCBIfam" id="TIGR00826">
    <property type="entry name" value="EIIB_glc"/>
    <property type="match status" value="1"/>
</dbReference>
<feature type="transmembrane region" description="Helical" evidence="12">
    <location>
        <begin position="493"/>
        <end position="515"/>
    </location>
</feature>
<comment type="subcellular location">
    <subcellularLocation>
        <location evidence="1">Cell membrane</location>
        <topology evidence="1">Multi-pass membrane protein</topology>
    </subcellularLocation>
</comment>
<dbReference type="InterPro" id="IPR050429">
    <property type="entry name" value="PTS_Glucose_EIICBA"/>
</dbReference>
<dbReference type="GO" id="GO:0090563">
    <property type="term" value="F:protein-phosphocysteine-sugar phosphotransferase activity"/>
    <property type="evidence" value="ECO:0007669"/>
    <property type="project" value="TreeGrafter"/>
</dbReference>
<protein>
    <submittedName>
        <fullName evidence="16">Uncharacterized protein</fullName>
    </submittedName>
</protein>
<name>A0A0D5ZJG3_9BACT</name>
<evidence type="ECO:0000256" key="7">
    <source>
        <dbReference type="ARBA" id="ARBA00022692"/>
    </source>
</evidence>
<feature type="transmembrane region" description="Helical" evidence="12">
    <location>
        <begin position="39"/>
        <end position="62"/>
    </location>
</feature>
<feature type="transmembrane region" description="Helical" evidence="12">
    <location>
        <begin position="186"/>
        <end position="204"/>
    </location>
</feature>
<dbReference type="Proteomes" id="UP000032722">
    <property type="component" value="Chromosome"/>
</dbReference>
<dbReference type="CDD" id="cd00212">
    <property type="entry name" value="PTS_IIB_glc"/>
    <property type="match status" value="1"/>
</dbReference>
<dbReference type="Pfam" id="PF00367">
    <property type="entry name" value="PTS_EIIB"/>
    <property type="match status" value="1"/>
</dbReference>
<evidence type="ECO:0000256" key="3">
    <source>
        <dbReference type="ARBA" id="ARBA00022475"/>
    </source>
</evidence>
<evidence type="ECO:0000256" key="4">
    <source>
        <dbReference type="ARBA" id="ARBA00022597"/>
    </source>
</evidence>
<keyword evidence="2" id="KW-0813">Transport</keyword>
<dbReference type="PROSITE" id="PS51098">
    <property type="entry name" value="PTS_EIIB_TYPE_1"/>
    <property type="match status" value="1"/>
</dbReference>
<dbReference type="AlphaFoldDB" id="A0A0D5ZJG3"/>
<reference evidence="16 17" key="1">
    <citation type="journal article" date="2015" name="Genome Announc.">
        <title>Complete Genome Sequence of Mycoplasma meleagridis, a Possible Emerging Pathogen in Chickens.</title>
        <authorList>
            <person name="Abolnik C."/>
        </authorList>
    </citation>
    <scope>NUCLEOTIDE SEQUENCE [LARGE SCALE GENOMIC DNA]</scope>
    <source>
        <strain evidence="16 17">B2096 8B</strain>
    </source>
</reference>
<dbReference type="InterPro" id="IPR001127">
    <property type="entry name" value="PTS_EIIA_1_perm"/>
</dbReference>
<feature type="domain" description="PTS EIIC type-1" evidence="15">
    <location>
        <begin position="26"/>
        <end position="527"/>
    </location>
</feature>
<dbReference type="InterPro" id="IPR036878">
    <property type="entry name" value="Glu_permease_IIB"/>
</dbReference>
<dbReference type="SUPFAM" id="SSF51261">
    <property type="entry name" value="Duplicated hybrid motif"/>
    <property type="match status" value="1"/>
</dbReference>
<feature type="active site" description="Phosphocysteine intermediate; for EIIB activity" evidence="11">
    <location>
        <position position="571"/>
    </location>
</feature>
<feature type="domain" description="PTS EIIB type-1" evidence="14">
    <location>
        <begin position="549"/>
        <end position="631"/>
    </location>
</feature>
<evidence type="ECO:0000256" key="1">
    <source>
        <dbReference type="ARBA" id="ARBA00004651"/>
    </source>
</evidence>
<evidence type="ECO:0000256" key="8">
    <source>
        <dbReference type="ARBA" id="ARBA00022777"/>
    </source>
</evidence>
<dbReference type="PROSITE" id="PS00371">
    <property type="entry name" value="PTS_EIIA_TYPE_1_HIS"/>
    <property type="match status" value="1"/>
</dbReference>
<organism evidence="17">
    <name type="scientific">Mycoplasmopsis gallinacea</name>
    <dbReference type="NCBI Taxonomy" id="29556"/>
    <lineage>
        <taxon>Bacteria</taxon>
        <taxon>Bacillati</taxon>
        <taxon>Mycoplasmatota</taxon>
        <taxon>Mycoplasmoidales</taxon>
        <taxon>Metamycoplasmataceae</taxon>
        <taxon>Mycoplasmopsis</taxon>
    </lineage>
</organism>
<dbReference type="SUPFAM" id="SSF55604">
    <property type="entry name" value="Glucose permease domain IIB"/>
    <property type="match status" value="1"/>
</dbReference>
<keyword evidence="10 12" id="KW-0472">Membrane</keyword>
<proteinExistence type="predicted"/>
<keyword evidence="3" id="KW-1003">Cell membrane</keyword>
<dbReference type="PATRIC" id="fig|29556.3.peg.411"/>
<dbReference type="Gene3D" id="2.70.70.10">
    <property type="entry name" value="Glucose Permease (Domain IIA)"/>
    <property type="match status" value="1"/>
</dbReference>
<keyword evidence="7 12" id="KW-0812">Transmembrane</keyword>
<dbReference type="PANTHER" id="PTHR30009">
    <property type="entry name" value="CYTOCHROME C-TYPE SYNTHESIS PROTEIN AND PTS TRANSMEMBRANE COMPONENT"/>
    <property type="match status" value="1"/>
</dbReference>
<evidence type="ECO:0000256" key="2">
    <source>
        <dbReference type="ARBA" id="ARBA00022448"/>
    </source>
</evidence>
<evidence type="ECO:0000259" key="14">
    <source>
        <dbReference type="PROSITE" id="PS51098"/>
    </source>
</evidence>
<evidence type="ECO:0000256" key="9">
    <source>
        <dbReference type="ARBA" id="ARBA00022989"/>
    </source>
</evidence>
<dbReference type="InterPro" id="IPR018113">
    <property type="entry name" value="PTrfase_EIIB_Cys"/>
</dbReference>
<dbReference type="EMBL" id="CP011021">
    <property type="protein sequence ID" value="AKA50023.1"/>
    <property type="molecule type" value="Genomic_DNA"/>
</dbReference>
<keyword evidence="8" id="KW-0418">Kinase</keyword>
<feature type="transmembrane region" description="Helical" evidence="12">
    <location>
        <begin position="82"/>
        <end position="99"/>
    </location>
</feature>
<dbReference type="Gene3D" id="3.30.1360.60">
    <property type="entry name" value="Glucose permease domain IIB"/>
    <property type="match status" value="1"/>
</dbReference>
<feature type="domain" description="PTS EIIA type-1" evidence="13">
    <location>
        <begin position="680"/>
        <end position="788"/>
    </location>
</feature>
<feature type="transmembrane region" description="Helical" evidence="12">
    <location>
        <begin position="106"/>
        <end position="125"/>
    </location>
</feature>
<dbReference type="KEGG" id="mgb:VO56_02035"/>
<sequence length="814" mass="88354">MKSLFQKVSFFSRKKEPKNLDNSSSKNVRKVLSKISGAFMLPISVMAIAGFFLGVGAAIASAGVGTGWETFGKFITQLGDPVFSALPLLFAAAFVIAFTDEAGVAVFAAIIGYFVFNAIQSVFIWDYMVEETKNVKGILEGTTDQEATVSVKESVLKGYTILFGGAGRNPESLKALVGTTLGTKSLQTSVFGGLTVGLVVQWLYNRFHQIQLPQVISFFGGKRFVAIITMPSMIVLAFAYLLLWPWVGVGLSAFGNALGKVPYGFESFIFGFVERALVPFGLHHVFYAPLWYSNAGGDLSESLKVWQDGFVTAKQTMVPGKSLTELIKAVSAEPTKYVGDSTTSNALLKFPFNTITWTFNGQKHSLPLFEFVSNELGFKIGRFMDGKFSFMIFGLPGAGLAMILAAPKENRKVALSTVLPSVVTCIVTGVTEPIEFTFLFLAPWLFWGVHAVLCAFSFMFANLAGVHVPMAFSGGLLDLTIYGIIPVQKGTHFWWSLVIGLGYFPIYFGLFFFFIKRFNLETPGRGNNTKLFTKKDFLAKKDGLLGEVDPKALAVVQAYGGLSNITAFNNCASRLRYDVVDASLVDQDALKAAGAAGIKVEGQHHVQAIFGPVAEQLNSKIKGQREIIAKWEAENKDKEVAFEQPVVEKQEEVVSESSTVNVEIKTPARGKFLNIEEVNDGVFSAKMMGDGFAIAFEADKVGNVHSPVEGVVDLVFDTKHAYGITTKEGVKMLIHIGIDTVTLNGEGFEALVKAGDSIKAGDLIAKVDLSLLKEKNIQSDVIAVVLSESTHTNVEFVTQSGDEIALDTVVAKVH</sequence>
<dbReference type="PROSITE" id="PS51103">
    <property type="entry name" value="PTS_EIIC_TYPE_1"/>
    <property type="match status" value="1"/>
</dbReference>
<accession>A0A0D5ZJG3</accession>
<feature type="transmembrane region" description="Helical" evidence="12">
    <location>
        <begin position="388"/>
        <end position="406"/>
    </location>
</feature>
<evidence type="ECO:0000256" key="6">
    <source>
        <dbReference type="ARBA" id="ARBA00022683"/>
    </source>
</evidence>
<evidence type="ECO:0000256" key="11">
    <source>
        <dbReference type="PROSITE-ProRule" id="PRU00421"/>
    </source>
</evidence>
<dbReference type="GO" id="GO:0016301">
    <property type="term" value="F:kinase activity"/>
    <property type="evidence" value="ECO:0007669"/>
    <property type="project" value="UniProtKB-KW"/>
</dbReference>
<evidence type="ECO:0000259" key="13">
    <source>
        <dbReference type="PROSITE" id="PS51093"/>
    </source>
</evidence>
<evidence type="ECO:0000313" key="17">
    <source>
        <dbReference type="Proteomes" id="UP000032722"/>
    </source>
</evidence>
<keyword evidence="6" id="KW-0598">Phosphotransferase system</keyword>
<evidence type="ECO:0000313" key="16">
    <source>
        <dbReference type="EMBL" id="AKA50023.1"/>
    </source>
</evidence>
<evidence type="ECO:0000259" key="15">
    <source>
        <dbReference type="PROSITE" id="PS51103"/>
    </source>
</evidence>
<dbReference type="InterPro" id="IPR001996">
    <property type="entry name" value="PTS_IIB_1"/>
</dbReference>
<evidence type="ECO:0000256" key="12">
    <source>
        <dbReference type="SAM" id="Phobius"/>
    </source>
</evidence>
<dbReference type="GO" id="GO:0009401">
    <property type="term" value="P:phosphoenolpyruvate-dependent sugar phosphotransferase system"/>
    <property type="evidence" value="ECO:0007669"/>
    <property type="project" value="UniProtKB-KW"/>
</dbReference>
<dbReference type="Pfam" id="PF00358">
    <property type="entry name" value="PTS_EIIA_1"/>
    <property type="match status" value="1"/>
</dbReference>
<keyword evidence="9 12" id="KW-1133">Transmembrane helix</keyword>
<evidence type="ECO:0000256" key="5">
    <source>
        <dbReference type="ARBA" id="ARBA00022679"/>
    </source>
</evidence>
<feature type="transmembrane region" description="Helical" evidence="12">
    <location>
        <begin position="468"/>
        <end position="487"/>
    </location>
</feature>
<dbReference type="Pfam" id="PF02378">
    <property type="entry name" value="PTS_EIIC"/>
    <property type="match status" value="1"/>
</dbReference>
<dbReference type="PROSITE" id="PS51093">
    <property type="entry name" value="PTS_EIIA_TYPE_1"/>
    <property type="match status" value="1"/>
</dbReference>
<evidence type="ECO:0000256" key="10">
    <source>
        <dbReference type="ARBA" id="ARBA00023136"/>
    </source>
</evidence>
<feature type="transmembrane region" description="Helical" evidence="12">
    <location>
        <begin position="224"/>
        <end position="247"/>
    </location>
</feature>
<dbReference type="GO" id="GO:0008982">
    <property type="term" value="F:protein-N(PI)-phosphohistidine-sugar phosphotransferase activity"/>
    <property type="evidence" value="ECO:0007669"/>
    <property type="project" value="InterPro"/>
</dbReference>
<feature type="transmembrane region" description="Helical" evidence="12">
    <location>
        <begin position="436"/>
        <end position="461"/>
    </location>
</feature>
<dbReference type="InterPro" id="IPR003352">
    <property type="entry name" value="PTS_EIIC"/>
</dbReference>
<dbReference type="InterPro" id="IPR011055">
    <property type="entry name" value="Dup_hybrid_motif"/>
</dbReference>
<dbReference type="PANTHER" id="PTHR30009:SF20">
    <property type="entry name" value="PTS SYSTEM GLUCOSE-SPECIFIC EIICB COMPONENT-RELATED"/>
    <property type="match status" value="1"/>
</dbReference>